<comment type="subcellular location">
    <subcellularLocation>
        <location evidence="1">Cell membrane</location>
        <topology evidence="1">Multi-pass membrane protein</topology>
    </subcellularLocation>
</comment>
<evidence type="ECO:0000256" key="6">
    <source>
        <dbReference type="ARBA" id="ARBA00022989"/>
    </source>
</evidence>
<proteinExistence type="inferred from homology"/>
<dbReference type="Pfam" id="PF02028">
    <property type="entry name" value="BCCT"/>
    <property type="match status" value="1"/>
</dbReference>
<keyword evidence="3" id="KW-0813">Transport</keyword>
<dbReference type="Proteomes" id="UP001418796">
    <property type="component" value="Unassembled WGS sequence"/>
</dbReference>
<keyword evidence="6 8" id="KW-1133">Transmembrane helix</keyword>
<feature type="transmembrane region" description="Helical" evidence="8">
    <location>
        <begin position="258"/>
        <end position="279"/>
    </location>
</feature>
<feature type="transmembrane region" description="Helical" evidence="8">
    <location>
        <begin position="343"/>
        <end position="366"/>
    </location>
</feature>
<feature type="transmembrane region" description="Helical" evidence="8">
    <location>
        <begin position="135"/>
        <end position="158"/>
    </location>
</feature>
<dbReference type="PANTHER" id="PTHR30047:SF7">
    <property type="entry name" value="HIGH-AFFINITY CHOLINE TRANSPORT PROTEIN"/>
    <property type="match status" value="1"/>
</dbReference>
<evidence type="ECO:0000256" key="4">
    <source>
        <dbReference type="ARBA" id="ARBA00022475"/>
    </source>
</evidence>
<feature type="transmembrane region" description="Helical" evidence="8">
    <location>
        <begin position="87"/>
        <end position="106"/>
    </location>
</feature>
<keyword evidence="7 8" id="KW-0472">Membrane</keyword>
<feature type="transmembrane region" description="Helical" evidence="8">
    <location>
        <begin position="470"/>
        <end position="490"/>
    </location>
</feature>
<feature type="transmembrane region" description="Helical" evidence="8">
    <location>
        <begin position="401"/>
        <end position="425"/>
    </location>
</feature>
<dbReference type="NCBIfam" id="TIGR00842">
    <property type="entry name" value="bcct"/>
    <property type="match status" value="1"/>
</dbReference>
<accession>A0ABU9VK41</accession>
<dbReference type="RefSeq" id="WP_343130237.1">
    <property type="nucleotide sequence ID" value="NZ_JBCITK010000001.1"/>
</dbReference>
<feature type="transmembrane region" description="Helical" evidence="8">
    <location>
        <begin position="313"/>
        <end position="331"/>
    </location>
</feature>
<comment type="caution">
    <text evidence="9">The sequence shown here is derived from an EMBL/GenBank/DDBJ whole genome shotgun (WGS) entry which is preliminary data.</text>
</comment>
<comment type="similarity">
    <text evidence="2">Belongs to the BCCT transporter (TC 2.A.15) family.</text>
</comment>
<reference evidence="9 10" key="1">
    <citation type="submission" date="2024-03" db="EMBL/GenBank/DDBJ databases">
        <title>Bacilli Hybrid Assemblies.</title>
        <authorList>
            <person name="Kovac J."/>
        </authorList>
    </citation>
    <scope>NUCLEOTIDE SEQUENCE [LARGE SCALE GENOMIC DNA]</scope>
    <source>
        <strain evidence="9 10">FSL R7-0666</strain>
    </source>
</reference>
<evidence type="ECO:0000256" key="7">
    <source>
        <dbReference type="ARBA" id="ARBA00023136"/>
    </source>
</evidence>
<evidence type="ECO:0000256" key="2">
    <source>
        <dbReference type="ARBA" id="ARBA00005658"/>
    </source>
</evidence>
<evidence type="ECO:0000313" key="9">
    <source>
        <dbReference type="EMBL" id="MEN0643286.1"/>
    </source>
</evidence>
<keyword evidence="5 8" id="KW-0812">Transmembrane</keyword>
<evidence type="ECO:0000256" key="1">
    <source>
        <dbReference type="ARBA" id="ARBA00004651"/>
    </source>
</evidence>
<feature type="transmembrane region" description="Helical" evidence="8">
    <location>
        <begin position="445"/>
        <end position="464"/>
    </location>
</feature>
<feature type="transmembrane region" description="Helical" evidence="8">
    <location>
        <begin position="190"/>
        <end position="214"/>
    </location>
</feature>
<sequence length="500" mass="54920">MKNAKVDPYIFGSSILVIAVSSVLLVINRESAEPFLDGVMTGITFNLDWLFQALTFGLFILLAWLAFGRFGKIKLGQGRPEFTTFSWGAMLFCAGMGTSIMFWSVLEPIYYYMDPPFGLESSGNDAADWAVTYGLFHWGLSAWALYALPTVVIAYSFFIKKQKSLKISSACRGVLGKHADGFIGKAIDVLVIWSLVGGLGTSLGLGVPMVSAVISELLTIEESIGLSIGIILIWTVIYCTSAYFGLYKGIKKLSDINVYMALALAIFVLVCGPTLYILSNFTNSFGLMMQNFLQMSFYTDPNGQSGFPQTWTVFYWAWFAATAPFIGLFVARISKGRTIRELICSILLWGSVGSWLYFAVFGGYALHLETNGLLSLTNVLTNNGETAVIVEVLRSLPFSTIVLIFFLILAFIFLSTSLDSATYVLSSIATKELKDGEEPARWHRLVWGFTLAALAISLISVGGLKVVQTSAVIAAVPIVIIYLLLTLSLVKWLKEDFPKQ</sequence>
<evidence type="ECO:0000256" key="3">
    <source>
        <dbReference type="ARBA" id="ARBA00022448"/>
    </source>
</evidence>
<dbReference type="EMBL" id="JBCITK010000001">
    <property type="protein sequence ID" value="MEN0643286.1"/>
    <property type="molecule type" value="Genomic_DNA"/>
</dbReference>
<keyword evidence="10" id="KW-1185">Reference proteome</keyword>
<organism evidence="9 10">
    <name type="scientific">Alkalicoccobacillus gibsonii</name>
    <dbReference type="NCBI Taxonomy" id="79881"/>
    <lineage>
        <taxon>Bacteria</taxon>
        <taxon>Bacillati</taxon>
        <taxon>Bacillota</taxon>
        <taxon>Bacilli</taxon>
        <taxon>Bacillales</taxon>
        <taxon>Bacillaceae</taxon>
        <taxon>Alkalicoccobacillus</taxon>
    </lineage>
</organism>
<feature type="transmembrane region" description="Helical" evidence="8">
    <location>
        <begin position="9"/>
        <end position="29"/>
    </location>
</feature>
<protein>
    <submittedName>
        <fullName evidence="9">BCCT family transporter</fullName>
    </submittedName>
</protein>
<dbReference type="InterPro" id="IPR000060">
    <property type="entry name" value="BCCT_transptr"/>
</dbReference>
<gene>
    <name evidence="9" type="ORF">MKY91_09025</name>
</gene>
<keyword evidence="4" id="KW-1003">Cell membrane</keyword>
<evidence type="ECO:0000256" key="8">
    <source>
        <dbReference type="SAM" id="Phobius"/>
    </source>
</evidence>
<evidence type="ECO:0000313" key="10">
    <source>
        <dbReference type="Proteomes" id="UP001418796"/>
    </source>
</evidence>
<name>A0ABU9VK41_9BACI</name>
<feature type="transmembrane region" description="Helical" evidence="8">
    <location>
        <begin position="49"/>
        <end position="67"/>
    </location>
</feature>
<dbReference type="PANTHER" id="PTHR30047">
    <property type="entry name" value="HIGH-AFFINITY CHOLINE TRANSPORT PROTEIN-RELATED"/>
    <property type="match status" value="1"/>
</dbReference>
<feature type="transmembrane region" description="Helical" evidence="8">
    <location>
        <begin position="226"/>
        <end position="246"/>
    </location>
</feature>
<evidence type="ECO:0000256" key="5">
    <source>
        <dbReference type="ARBA" id="ARBA00022692"/>
    </source>
</evidence>